<dbReference type="Gene3D" id="3.40.50.300">
    <property type="entry name" value="P-loop containing nucleotide triphosphate hydrolases"/>
    <property type="match status" value="1"/>
</dbReference>
<feature type="region of interest" description="Disordered" evidence="1">
    <location>
        <begin position="1"/>
        <end position="28"/>
    </location>
</feature>
<organism evidence="2 3">
    <name type="scientific">Canna indica</name>
    <name type="common">Indian-shot</name>
    <dbReference type="NCBI Taxonomy" id="4628"/>
    <lineage>
        <taxon>Eukaryota</taxon>
        <taxon>Viridiplantae</taxon>
        <taxon>Streptophyta</taxon>
        <taxon>Embryophyta</taxon>
        <taxon>Tracheophyta</taxon>
        <taxon>Spermatophyta</taxon>
        <taxon>Magnoliopsida</taxon>
        <taxon>Liliopsida</taxon>
        <taxon>Zingiberales</taxon>
        <taxon>Cannaceae</taxon>
        <taxon>Canna</taxon>
    </lineage>
</organism>
<protein>
    <submittedName>
        <fullName evidence="2">Uncharacterized protein</fullName>
    </submittedName>
</protein>
<evidence type="ECO:0000313" key="2">
    <source>
        <dbReference type="EMBL" id="WOL13606.1"/>
    </source>
</evidence>
<dbReference type="InterPro" id="IPR027417">
    <property type="entry name" value="P-loop_NTPase"/>
</dbReference>
<evidence type="ECO:0000313" key="3">
    <source>
        <dbReference type="Proteomes" id="UP001327560"/>
    </source>
</evidence>
<dbReference type="Proteomes" id="UP001327560">
    <property type="component" value="Chromosome 7"/>
</dbReference>
<dbReference type="EMBL" id="CP136896">
    <property type="protein sequence ID" value="WOL13606.1"/>
    <property type="molecule type" value="Genomic_DNA"/>
</dbReference>
<feature type="compositionally biased region" description="Basic and acidic residues" evidence="1">
    <location>
        <begin position="1"/>
        <end position="14"/>
    </location>
</feature>
<feature type="compositionally biased region" description="Polar residues" evidence="1">
    <location>
        <begin position="15"/>
        <end position="28"/>
    </location>
</feature>
<keyword evidence="3" id="KW-1185">Reference proteome</keyword>
<proteinExistence type="predicted"/>
<reference evidence="2 3" key="1">
    <citation type="submission" date="2023-10" db="EMBL/GenBank/DDBJ databases">
        <title>Chromosome-scale genome assembly provides insights into flower coloration mechanisms of Canna indica.</title>
        <authorList>
            <person name="Li C."/>
        </authorList>
    </citation>
    <scope>NUCLEOTIDE SEQUENCE [LARGE SCALE GENOMIC DNA]</scope>
    <source>
        <tissue evidence="2">Flower</tissue>
    </source>
</reference>
<sequence>MPSKQDCSRAHETHSNGATTASIDSIISKSPAPEERVILNGVTGRVCLGELLAVLGPSDSEKFTLLSMPVERLQGKHSGNILTNGRWLEK</sequence>
<dbReference type="AlphaFoldDB" id="A0AAQ3QLK8"/>
<evidence type="ECO:0000256" key="1">
    <source>
        <dbReference type="SAM" id="MobiDB-lite"/>
    </source>
</evidence>
<gene>
    <name evidence="2" type="ORF">Cni_G22376</name>
</gene>
<name>A0AAQ3QLK8_9LILI</name>
<accession>A0AAQ3QLK8</accession>